<dbReference type="InterPro" id="IPR000597">
    <property type="entry name" value="Ribosomal_uL3"/>
</dbReference>
<name>R7Q360_CHOCR</name>
<dbReference type="OMA" id="RIREPNT"/>
<keyword evidence="6" id="KW-0496">Mitochondrion</keyword>
<dbReference type="InterPro" id="IPR009000">
    <property type="entry name" value="Transl_B-barrel_sf"/>
</dbReference>
<comment type="subunit">
    <text evidence="3">Part of the 50S ribosomal subunit.</text>
</comment>
<evidence type="ECO:0000256" key="7">
    <source>
        <dbReference type="ARBA" id="ARBA00023274"/>
    </source>
</evidence>
<feature type="region of interest" description="Disordered" evidence="11">
    <location>
        <begin position="125"/>
        <end position="145"/>
    </location>
</feature>
<evidence type="ECO:0000256" key="9">
    <source>
        <dbReference type="ARBA" id="ARBA00035503"/>
    </source>
</evidence>
<dbReference type="KEGG" id="ccp:CHC_T00008127001"/>
<evidence type="ECO:0000256" key="6">
    <source>
        <dbReference type="ARBA" id="ARBA00023128"/>
    </source>
</evidence>
<dbReference type="AlphaFoldDB" id="R7Q360"/>
<dbReference type="SUPFAM" id="SSF50447">
    <property type="entry name" value="Translation proteins"/>
    <property type="match status" value="1"/>
</dbReference>
<protein>
    <recommendedName>
        <fullName evidence="8">Large ribosomal subunit protein uL3m</fullName>
    </recommendedName>
    <alternativeName>
        <fullName evidence="9">50S ribosomal protein L3, chloroplastic</fullName>
    </alternativeName>
</protein>
<dbReference type="FunFam" id="2.40.30.10:FF:000004">
    <property type="entry name" value="50S ribosomal protein L3"/>
    <property type="match status" value="1"/>
</dbReference>
<evidence type="ECO:0000256" key="5">
    <source>
        <dbReference type="ARBA" id="ARBA00022980"/>
    </source>
</evidence>
<dbReference type="NCBIfam" id="TIGR03625">
    <property type="entry name" value="L3_bact"/>
    <property type="match status" value="1"/>
</dbReference>
<comment type="subcellular location">
    <subcellularLocation>
        <location evidence="1">Mitochondrion</location>
    </subcellularLocation>
</comment>
<evidence type="ECO:0000256" key="10">
    <source>
        <dbReference type="RuleBase" id="RU003905"/>
    </source>
</evidence>
<dbReference type="RefSeq" id="XP_005712119.1">
    <property type="nucleotide sequence ID" value="XM_005712062.1"/>
</dbReference>
<dbReference type="Gramene" id="CDF32454">
    <property type="protein sequence ID" value="CDF32454"/>
    <property type="gene ID" value="CHC_T00008127001"/>
</dbReference>
<dbReference type="PANTHER" id="PTHR11229">
    <property type="entry name" value="50S RIBOSOMAL PROTEIN L3"/>
    <property type="match status" value="1"/>
</dbReference>
<keyword evidence="5 10" id="KW-0689">Ribosomal protein</keyword>
<dbReference type="PANTHER" id="PTHR11229:SF8">
    <property type="entry name" value="LARGE RIBOSOMAL SUBUNIT PROTEIN UL3M"/>
    <property type="match status" value="1"/>
</dbReference>
<keyword evidence="4" id="KW-0809">Transit peptide</keyword>
<evidence type="ECO:0000256" key="3">
    <source>
        <dbReference type="ARBA" id="ARBA00011838"/>
    </source>
</evidence>
<dbReference type="Pfam" id="PF00297">
    <property type="entry name" value="Ribosomal_L3"/>
    <property type="match status" value="1"/>
</dbReference>
<evidence type="ECO:0000256" key="4">
    <source>
        <dbReference type="ARBA" id="ARBA00022946"/>
    </source>
</evidence>
<dbReference type="PROSITE" id="PS00474">
    <property type="entry name" value="RIBOSOMAL_L3"/>
    <property type="match status" value="1"/>
</dbReference>
<dbReference type="Gene3D" id="2.40.30.10">
    <property type="entry name" value="Translation factors"/>
    <property type="match status" value="1"/>
</dbReference>
<proteinExistence type="inferred from homology"/>
<dbReference type="InterPro" id="IPR019927">
    <property type="entry name" value="Ribosomal_uL3_bac/org-type"/>
</dbReference>
<evidence type="ECO:0000313" key="13">
    <source>
        <dbReference type="Proteomes" id="UP000012073"/>
    </source>
</evidence>
<evidence type="ECO:0000256" key="8">
    <source>
        <dbReference type="ARBA" id="ARBA00035209"/>
    </source>
</evidence>
<gene>
    <name evidence="12" type="ORF">CHC_T00008127001</name>
</gene>
<dbReference type="GeneID" id="17319828"/>
<dbReference type="InterPro" id="IPR019926">
    <property type="entry name" value="Ribosomal_uL3_CS"/>
</dbReference>
<accession>R7Q360</accession>
<dbReference type="EMBL" id="HG001495">
    <property type="protein sequence ID" value="CDF32454.1"/>
    <property type="molecule type" value="Genomic_DNA"/>
</dbReference>
<organism evidence="12 13">
    <name type="scientific">Chondrus crispus</name>
    <name type="common">Carrageen Irish moss</name>
    <name type="synonym">Polymorpha crispa</name>
    <dbReference type="NCBI Taxonomy" id="2769"/>
    <lineage>
        <taxon>Eukaryota</taxon>
        <taxon>Rhodophyta</taxon>
        <taxon>Florideophyceae</taxon>
        <taxon>Rhodymeniophycidae</taxon>
        <taxon>Gigartinales</taxon>
        <taxon>Gigartinaceae</taxon>
        <taxon>Chondrus</taxon>
    </lineage>
</organism>
<dbReference type="GO" id="GO:0005762">
    <property type="term" value="C:mitochondrial large ribosomal subunit"/>
    <property type="evidence" value="ECO:0007669"/>
    <property type="project" value="TreeGrafter"/>
</dbReference>
<dbReference type="PhylomeDB" id="R7Q360"/>
<evidence type="ECO:0000256" key="1">
    <source>
        <dbReference type="ARBA" id="ARBA00004173"/>
    </source>
</evidence>
<dbReference type="GO" id="GO:0006412">
    <property type="term" value="P:translation"/>
    <property type="evidence" value="ECO:0007669"/>
    <property type="project" value="InterPro"/>
</dbReference>
<keyword evidence="7 10" id="KW-0687">Ribonucleoprotein</keyword>
<dbReference type="STRING" id="2769.R7Q360"/>
<evidence type="ECO:0000313" key="12">
    <source>
        <dbReference type="EMBL" id="CDF32454.1"/>
    </source>
</evidence>
<dbReference type="GO" id="GO:0003735">
    <property type="term" value="F:structural constituent of ribosome"/>
    <property type="evidence" value="ECO:0007669"/>
    <property type="project" value="InterPro"/>
</dbReference>
<dbReference type="Proteomes" id="UP000012073">
    <property type="component" value="Unassembled WGS sequence"/>
</dbReference>
<evidence type="ECO:0000256" key="11">
    <source>
        <dbReference type="SAM" id="MobiDB-lite"/>
    </source>
</evidence>
<dbReference type="OrthoDB" id="274683at2759"/>
<evidence type="ECO:0000256" key="2">
    <source>
        <dbReference type="ARBA" id="ARBA00006540"/>
    </source>
</evidence>
<sequence>MNLWDDNGTRHPITVLCVDRCHVLRIREPNTNDRKQRWGVQVGAGPKRPYKTNKAHRYHCAKAGVEPKQKLCEFMVNKMFTIPIGTELRANHFEVGQYIDVTGTSIGKGTQGVMKRWGFAGGPASHGCSKAHRKGGSIGMSTKPGRVFKGKKMAGHMGNERKTVQSLMVYRIDNVRNLIYLRGAVPGNSGNWVRVRDAVRKLKIGMEAPPALRFSTEGVVEWKKEGVVAALS</sequence>
<keyword evidence="13" id="KW-1185">Reference proteome</keyword>
<reference evidence="13" key="1">
    <citation type="journal article" date="2013" name="Proc. Natl. Acad. Sci. U.S.A.">
        <title>Genome structure and metabolic features in the red seaweed Chondrus crispus shed light on evolution of the Archaeplastida.</title>
        <authorList>
            <person name="Collen J."/>
            <person name="Porcel B."/>
            <person name="Carre W."/>
            <person name="Ball S.G."/>
            <person name="Chaparro C."/>
            <person name="Tonon T."/>
            <person name="Barbeyron T."/>
            <person name="Michel G."/>
            <person name="Noel B."/>
            <person name="Valentin K."/>
            <person name="Elias M."/>
            <person name="Artiguenave F."/>
            <person name="Arun A."/>
            <person name="Aury J.M."/>
            <person name="Barbosa-Neto J.F."/>
            <person name="Bothwell J.H."/>
            <person name="Bouget F.Y."/>
            <person name="Brillet L."/>
            <person name="Cabello-Hurtado F."/>
            <person name="Capella-Gutierrez S."/>
            <person name="Charrier B."/>
            <person name="Cladiere L."/>
            <person name="Cock J.M."/>
            <person name="Coelho S.M."/>
            <person name="Colleoni C."/>
            <person name="Czjzek M."/>
            <person name="Da Silva C."/>
            <person name="Delage L."/>
            <person name="Denoeud F."/>
            <person name="Deschamps P."/>
            <person name="Dittami S.M."/>
            <person name="Gabaldon T."/>
            <person name="Gachon C.M."/>
            <person name="Groisillier A."/>
            <person name="Herve C."/>
            <person name="Jabbari K."/>
            <person name="Katinka M."/>
            <person name="Kloareg B."/>
            <person name="Kowalczyk N."/>
            <person name="Labadie K."/>
            <person name="Leblanc C."/>
            <person name="Lopez P.J."/>
            <person name="McLachlan D.H."/>
            <person name="Meslet-Cladiere L."/>
            <person name="Moustafa A."/>
            <person name="Nehr Z."/>
            <person name="Nyvall Collen P."/>
            <person name="Panaud O."/>
            <person name="Partensky F."/>
            <person name="Poulain J."/>
            <person name="Rensing S.A."/>
            <person name="Rousvoal S."/>
            <person name="Samson G."/>
            <person name="Symeonidi A."/>
            <person name="Weissenbach J."/>
            <person name="Zambounis A."/>
            <person name="Wincker P."/>
            <person name="Boyen C."/>
        </authorList>
    </citation>
    <scope>NUCLEOTIDE SEQUENCE [LARGE SCALE GENOMIC DNA]</scope>
    <source>
        <strain evidence="13">cv. Stackhouse</strain>
    </source>
</reference>
<dbReference type="Gene3D" id="3.30.160.810">
    <property type="match status" value="1"/>
</dbReference>
<comment type="similarity">
    <text evidence="2 10">Belongs to the universal ribosomal protein uL3 family.</text>
</comment>